<evidence type="ECO:0000313" key="11">
    <source>
        <dbReference type="Proteomes" id="UP000299102"/>
    </source>
</evidence>
<keyword evidence="4" id="KW-0540">Nuclease</keyword>
<keyword evidence="6" id="KW-0378">Hydrolase</keyword>
<dbReference type="Proteomes" id="UP000299102">
    <property type="component" value="Unassembled WGS sequence"/>
</dbReference>
<dbReference type="Pfam" id="PF00078">
    <property type="entry name" value="RVT_1"/>
    <property type="match status" value="1"/>
</dbReference>
<keyword evidence="3" id="KW-0548">Nucleotidyltransferase</keyword>
<gene>
    <name evidence="10" type="primary">Tf2-9</name>
    <name evidence="10" type="ORF">EVAR_68938_1</name>
</gene>
<dbReference type="Pfam" id="PF00665">
    <property type="entry name" value="rve"/>
    <property type="match status" value="1"/>
</dbReference>
<dbReference type="FunFam" id="3.10.20.370:FF:000001">
    <property type="entry name" value="Retrovirus-related Pol polyprotein from transposon 17.6-like protein"/>
    <property type="match status" value="1"/>
</dbReference>
<dbReference type="AlphaFoldDB" id="A0A4C1T6H6"/>
<dbReference type="SUPFAM" id="SSF53098">
    <property type="entry name" value="Ribonuclease H-like"/>
    <property type="match status" value="1"/>
</dbReference>
<dbReference type="Pfam" id="PF17921">
    <property type="entry name" value="Integrase_H2C2"/>
    <property type="match status" value="1"/>
</dbReference>
<dbReference type="GO" id="GO:0004519">
    <property type="term" value="F:endonuclease activity"/>
    <property type="evidence" value="ECO:0007669"/>
    <property type="project" value="UniProtKB-KW"/>
</dbReference>
<proteinExistence type="predicted"/>
<dbReference type="Gene3D" id="1.10.340.70">
    <property type="match status" value="1"/>
</dbReference>
<organism evidence="10 11">
    <name type="scientific">Eumeta variegata</name>
    <name type="common">Bagworm moth</name>
    <name type="synonym">Eumeta japonica</name>
    <dbReference type="NCBI Taxonomy" id="151549"/>
    <lineage>
        <taxon>Eukaryota</taxon>
        <taxon>Metazoa</taxon>
        <taxon>Ecdysozoa</taxon>
        <taxon>Arthropoda</taxon>
        <taxon>Hexapoda</taxon>
        <taxon>Insecta</taxon>
        <taxon>Pterygota</taxon>
        <taxon>Neoptera</taxon>
        <taxon>Endopterygota</taxon>
        <taxon>Lepidoptera</taxon>
        <taxon>Glossata</taxon>
        <taxon>Ditrysia</taxon>
        <taxon>Tineoidea</taxon>
        <taxon>Psychidae</taxon>
        <taxon>Oiketicinae</taxon>
        <taxon>Eumeta</taxon>
    </lineage>
</organism>
<protein>
    <recommendedName>
        <fullName evidence="1">RNA-directed DNA polymerase</fullName>
        <ecNumber evidence="1">2.7.7.49</ecNumber>
    </recommendedName>
</protein>
<dbReference type="InterPro" id="IPR041588">
    <property type="entry name" value="Integrase_H2C2"/>
</dbReference>
<comment type="caution">
    <text evidence="10">The sequence shown here is derived from an EMBL/GenBank/DDBJ whole genome shotgun (WGS) entry which is preliminary data.</text>
</comment>
<dbReference type="PANTHER" id="PTHR37984:SF5">
    <property type="entry name" value="PROTEIN NYNRIN-LIKE"/>
    <property type="match status" value="1"/>
</dbReference>
<dbReference type="OrthoDB" id="3863715at2759"/>
<evidence type="ECO:0000256" key="1">
    <source>
        <dbReference type="ARBA" id="ARBA00012493"/>
    </source>
</evidence>
<evidence type="ECO:0000256" key="6">
    <source>
        <dbReference type="ARBA" id="ARBA00022801"/>
    </source>
</evidence>
<keyword evidence="2" id="KW-0808">Transferase</keyword>
<dbReference type="InterPro" id="IPR043502">
    <property type="entry name" value="DNA/RNA_pol_sf"/>
</dbReference>
<evidence type="ECO:0000313" key="10">
    <source>
        <dbReference type="EMBL" id="GBP09795.1"/>
    </source>
</evidence>
<dbReference type="CDD" id="cd09274">
    <property type="entry name" value="RNase_HI_RT_Ty3"/>
    <property type="match status" value="1"/>
</dbReference>
<accession>A0A4C1T6H6</accession>
<evidence type="ECO:0000256" key="3">
    <source>
        <dbReference type="ARBA" id="ARBA00022695"/>
    </source>
</evidence>
<dbReference type="STRING" id="151549.A0A4C1T6H6"/>
<dbReference type="InterPro" id="IPR012337">
    <property type="entry name" value="RNaseH-like_sf"/>
</dbReference>
<keyword evidence="7" id="KW-0695">RNA-directed DNA polymerase</keyword>
<evidence type="ECO:0000256" key="2">
    <source>
        <dbReference type="ARBA" id="ARBA00022679"/>
    </source>
</evidence>
<dbReference type="SUPFAM" id="SSF56672">
    <property type="entry name" value="DNA/RNA polymerases"/>
    <property type="match status" value="1"/>
</dbReference>
<dbReference type="PROSITE" id="PS50994">
    <property type="entry name" value="INTEGRASE"/>
    <property type="match status" value="1"/>
</dbReference>
<evidence type="ECO:0000259" key="9">
    <source>
        <dbReference type="PROSITE" id="PS50994"/>
    </source>
</evidence>
<dbReference type="GO" id="GO:0042575">
    <property type="term" value="C:DNA polymerase complex"/>
    <property type="evidence" value="ECO:0007669"/>
    <property type="project" value="UniProtKB-ARBA"/>
</dbReference>
<dbReference type="Pfam" id="PF17917">
    <property type="entry name" value="RT_RNaseH"/>
    <property type="match status" value="1"/>
</dbReference>
<keyword evidence="11" id="KW-1185">Reference proteome</keyword>
<dbReference type="GO" id="GO:0015074">
    <property type="term" value="P:DNA integration"/>
    <property type="evidence" value="ECO:0007669"/>
    <property type="project" value="InterPro"/>
</dbReference>
<dbReference type="GO" id="GO:0016787">
    <property type="term" value="F:hydrolase activity"/>
    <property type="evidence" value="ECO:0007669"/>
    <property type="project" value="UniProtKB-KW"/>
</dbReference>
<dbReference type="InterPro" id="IPR000477">
    <property type="entry name" value="RT_dom"/>
</dbReference>
<dbReference type="PANTHER" id="PTHR37984">
    <property type="entry name" value="PROTEIN CBG26694"/>
    <property type="match status" value="1"/>
</dbReference>
<dbReference type="InterPro" id="IPR036397">
    <property type="entry name" value="RNaseH_sf"/>
</dbReference>
<dbReference type="Gene3D" id="3.10.20.370">
    <property type="match status" value="1"/>
</dbReference>
<dbReference type="InterPro" id="IPR043128">
    <property type="entry name" value="Rev_trsase/Diguanyl_cyclase"/>
</dbReference>
<evidence type="ECO:0000256" key="4">
    <source>
        <dbReference type="ARBA" id="ARBA00022722"/>
    </source>
</evidence>
<dbReference type="InterPro" id="IPR050951">
    <property type="entry name" value="Retrovirus_Pol_polyprotein"/>
</dbReference>
<feature type="domain" description="Integrase catalytic" evidence="9">
    <location>
        <begin position="395"/>
        <end position="553"/>
    </location>
</feature>
<feature type="domain" description="Reverse transcriptase" evidence="8">
    <location>
        <begin position="1"/>
        <end position="56"/>
    </location>
</feature>
<dbReference type="InterPro" id="IPR001584">
    <property type="entry name" value="Integrase_cat-core"/>
</dbReference>
<dbReference type="FunFam" id="3.30.70.270:FF:000020">
    <property type="entry name" value="Transposon Tf2-6 polyprotein-like Protein"/>
    <property type="match status" value="1"/>
</dbReference>
<evidence type="ECO:0000256" key="7">
    <source>
        <dbReference type="ARBA" id="ARBA00022918"/>
    </source>
</evidence>
<sequence>MAVVYMDDVIIPSRDEEEGIERLKMVLSVAEENGLRVRWKKCQFLQRKVNFLGYIIEKGTIRPSKDKTIAIENFPLPHDKKSLQRFLGLTSYFRRFVEGYATIAKPLSDLLRKENKFELKEEALSAFQQLKLVLMKDPVLKLFNVNAITEVHTDASKFGYGAVLMQKDSEDQALHPVQYMSRKTSPAEEKYHSYELEVLAIIEALKKWRVYLMGIKFKIVTDCNAFTMTMKKSEVPLRISRWAMMLQDFDYEIEHRSGSKMRHVDALSRVSCLLIEESLRHRLKEAQLNDGHIKALRKILEVNQYEDYYVHHDILFKDPKKELLVVPTQMENEIIMIAHTKGHFGAKKTQDYVEKYFFIPGLAAKIPRVIGSCVECLVVNAKLGKKEGLLAPIDKGDEPLGTYHVDHVGPMTATKKQYNYILVVVDAFSKFVWLYPTKDTGTDAVLDRLQKQSAVFGNPRRIITDRGAAFTSRAFEQYCEEEGIQHLLITTGVPRGNGQVERMHKVLVPMLAKLSRENPDRWYKYVDRIQQYINSTSSRSTQHAPFKILTGLEMRLPDFGTLKKMLEEEANEEIQSIRDDIRGEQADIYELNDLVAIKRTQYGVGLKLKDKYLGPYRVVRKLRHDRYEVEKVGEGEGPRHTSTVSEYMKRWSSVFEPNTGSGGPNVGSEH</sequence>
<dbReference type="GO" id="GO:0003964">
    <property type="term" value="F:RNA-directed DNA polymerase activity"/>
    <property type="evidence" value="ECO:0007669"/>
    <property type="project" value="UniProtKB-KW"/>
</dbReference>
<dbReference type="EMBL" id="BGZK01004582">
    <property type="protein sequence ID" value="GBP09795.1"/>
    <property type="molecule type" value="Genomic_DNA"/>
</dbReference>
<dbReference type="Gene3D" id="3.30.420.10">
    <property type="entry name" value="Ribonuclease H-like superfamily/Ribonuclease H"/>
    <property type="match status" value="1"/>
</dbReference>
<evidence type="ECO:0000259" key="8">
    <source>
        <dbReference type="PROSITE" id="PS50878"/>
    </source>
</evidence>
<evidence type="ECO:0000256" key="5">
    <source>
        <dbReference type="ARBA" id="ARBA00022759"/>
    </source>
</evidence>
<dbReference type="EC" id="2.7.7.49" evidence="1"/>
<reference evidence="10 11" key="1">
    <citation type="journal article" date="2019" name="Commun. Biol.">
        <title>The bagworm genome reveals a unique fibroin gene that provides high tensile strength.</title>
        <authorList>
            <person name="Kono N."/>
            <person name="Nakamura H."/>
            <person name="Ohtoshi R."/>
            <person name="Tomita M."/>
            <person name="Numata K."/>
            <person name="Arakawa K."/>
        </authorList>
    </citation>
    <scope>NUCLEOTIDE SEQUENCE [LARGE SCALE GENOMIC DNA]</scope>
</reference>
<dbReference type="GO" id="GO:0003676">
    <property type="term" value="F:nucleic acid binding"/>
    <property type="evidence" value="ECO:0007669"/>
    <property type="project" value="InterPro"/>
</dbReference>
<name>A0A4C1T6H6_EUMVA</name>
<dbReference type="PROSITE" id="PS50878">
    <property type="entry name" value="RT_POL"/>
    <property type="match status" value="1"/>
</dbReference>
<dbReference type="Gene3D" id="3.30.70.270">
    <property type="match status" value="2"/>
</dbReference>
<keyword evidence="5" id="KW-0255">Endonuclease</keyword>
<dbReference type="InterPro" id="IPR041373">
    <property type="entry name" value="RT_RNaseH"/>
</dbReference>